<proteinExistence type="predicted"/>
<gene>
    <name evidence="2" type="ORF">HRJ53_29705</name>
</gene>
<reference evidence="2" key="1">
    <citation type="submission" date="2020-06" db="EMBL/GenBank/DDBJ databases">
        <title>Legume-microbial interactions unlock mineral nutrients during tropical forest succession.</title>
        <authorList>
            <person name="Epihov D.Z."/>
        </authorList>
    </citation>
    <scope>NUCLEOTIDE SEQUENCE [LARGE SCALE GENOMIC DNA]</scope>
    <source>
        <strain evidence="2">Pan2503</strain>
    </source>
</reference>
<dbReference type="AlphaFoldDB" id="A0A7V8NXC1"/>
<protein>
    <submittedName>
        <fullName evidence="2">Uncharacterized protein</fullName>
    </submittedName>
</protein>
<evidence type="ECO:0000313" key="3">
    <source>
        <dbReference type="Proteomes" id="UP000567293"/>
    </source>
</evidence>
<feature type="chain" id="PRO_5031047106" evidence="1">
    <location>
        <begin position="21"/>
        <end position="324"/>
    </location>
</feature>
<feature type="non-terminal residue" evidence="2">
    <location>
        <position position="324"/>
    </location>
</feature>
<keyword evidence="1" id="KW-0732">Signal</keyword>
<dbReference type="Proteomes" id="UP000567293">
    <property type="component" value="Unassembled WGS sequence"/>
</dbReference>
<keyword evidence="3" id="KW-1185">Reference proteome</keyword>
<sequence>MKRYLVAAVSMLSLVAPTHARITRIVIEHRDSPAYQGQSFGEAGRYERLSGHAFGELDPRDPLNAVITDLELAPRNARGMVEYSATFLIAKPIDLAKASGVLLYEVANRGNSALVRAANSAAMMADYFKRGHVVFTSGWQGDLEPREGLETIAVPVAKNPDGASLTGRVLAEFSDMPGHTTTLPIIIGRLPGPHPATLDTSQATLMRRVSEAGALIPIRTTDWAFADCSNTPFPGTPDAGKICVKGGFDPAWQYELVYRAKDPLVLGIGFAATRDLAAYFKSGDAEVLARKMPFAIAWGNSQSGNFLRTFVHLGFNQDEAGGIV</sequence>
<accession>A0A7V8NXC1</accession>
<name>A0A7V8NXC1_9BACT</name>
<evidence type="ECO:0000313" key="2">
    <source>
        <dbReference type="EMBL" id="MBA0089187.1"/>
    </source>
</evidence>
<comment type="caution">
    <text evidence="2">The sequence shown here is derived from an EMBL/GenBank/DDBJ whole genome shotgun (WGS) entry which is preliminary data.</text>
</comment>
<evidence type="ECO:0000256" key="1">
    <source>
        <dbReference type="SAM" id="SignalP"/>
    </source>
</evidence>
<dbReference type="EMBL" id="JACDQQ010002868">
    <property type="protein sequence ID" value="MBA0089187.1"/>
    <property type="molecule type" value="Genomic_DNA"/>
</dbReference>
<feature type="signal peptide" evidence="1">
    <location>
        <begin position="1"/>
        <end position="20"/>
    </location>
</feature>
<organism evidence="2 3">
    <name type="scientific">Candidatus Acidiferrum panamense</name>
    <dbReference type="NCBI Taxonomy" id="2741543"/>
    <lineage>
        <taxon>Bacteria</taxon>
        <taxon>Pseudomonadati</taxon>
        <taxon>Acidobacteriota</taxon>
        <taxon>Terriglobia</taxon>
        <taxon>Candidatus Acidiferrales</taxon>
        <taxon>Candidatus Acidiferrum</taxon>
    </lineage>
</organism>